<dbReference type="PANTHER" id="PTHR48081">
    <property type="entry name" value="AB HYDROLASE SUPERFAMILY PROTEIN C4A8.06C"/>
    <property type="match status" value="1"/>
</dbReference>
<evidence type="ECO:0000259" key="2">
    <source>
        <dbReference type="Pfam" id="PF07859"/>
    </source>
</evidence>
<dbReference type="PANTHER" id="PTHR48081:SF8">
    <property type="entry name" value="ALPHA_BETA HYDROLASE FOLD-3 DOMAIN-CONTAINING PROTEIN-RELATED"/>
    <property type="match status" value="1"/>
</dbReference>
<keyword evidence="4" id="KW-1185">Reference proteome</keyword>
<evidence type="ECO:0000256" key="1">
    <source>
        <dbReference type="ARBA" id="ARBA00022801"/>
    </source>
</evidence>
<evidence type="ECO:0000313" key="4">
    <source>
        <dbReference type="Proteomes" id="UP000310158"/>
    </source>
</evidence>
<feature type="domain" description="Alpha/beta hydrolase fold-3" evidence="2">
    <location>
        <begin position="96"/>
        <end position="306"/>
    </location>
</feature>
<dbReference type="ESTHER" id="9agam-a0a4s4lfh6">
    <property type="family name" value="Hormone-sensitive_lipase_like"/>
</dbReference>
<gene>
    <name evidence="3" type="ORF">EW146_g8524</name>
</gene>
<keyword evidence="1" id="KW-0378">Hydrolase</keyword>
<protein>
    <recommendedName>
        <fullName evidence="2">Alpha/beta hydrolase fold-3 domain-containing protein</fullName>
    </recommendedName>
</protein>
<dbReference type="SUPFAM" id="SSF53474">
    <property type="entry name" value="alpha/beta-Hydrolases"/>
    <property type="match status" value="1"/>
</dbReference>
<dbReference type="InterPro" id="IPR029058">
    <property type="entry name" value="AB_hydrolase_fold"/>
</dbReference>
<dbReference type="InterPro" id="IPR050300">
    <property type="entry name" value="GDXG_lipolytic_enzyme"/>
</dbReference>
<comment type="caution">
    <text evidence="3">The sequence shown here is derived from an EMBL/GenBank/DDBJ whole genome shotgun (WGS) entry which is preliminary data.</text>
</comment>
<dbReference type="Gene3D" id="3.40.50.1820">
    <property type="entry name" value="alpha/beta hydrolase"/>
    <property type="match status" value="1"/>
</dbReference>
<reference evidence="3 4" key="1">
    <citation type="submission" date="2019-02" db="EMBL/GenBank/DDBJ databases">
        <title>Genome sequencing of the rare red list fungi Bondarzewia mesenterica.</title>
        <authorList>
            <person name="Buettner E."/>
            <person name="Kellner H."/>
        </authorList>
    </citation>
    <scope>NUCLEOTIDE SEQUENCE [LARGE SCALE GENOMIC DNA]</scope>
    <source>
        <strain evidence="3 4">DSM 108281</strain>
    </source>
</reference>
<dbReference type="GO" id="GO:0016787">
    <property type="term" value="F:hydrolase activity"/>
    <property type="evidence" value="ECO:0007669"/>
    <property type="project" value="UniProtKB-KW"/>
</dbReference>
<dbReference type="OrthoDB" id="408631at2759"/>
<name>A0A4S4LFH6_9AGAM</name>
<accession>A0A4S4LFH6</accession>
<dbReference type="AlphaFoldDB" id="A0A4S4LFH6"/>
<dbReference type="InterPro" id="IPR013094">
    <property type="entry name" value="AB_hydrolase_3"/>
</dbReference>
<organism evidence="3 4">
    <name type="scientific">Bondarzewia mesenterica</name>
    <dbReference type="NCBI Taxonomy" id="1095465"/>
    <lineage>
        <taxon>Eukaryota</taxon>
        <taxon>Fungi</taxon>
        <taxon>Dikarya</taxon>
        <taxon>Basidiomycota</taxon>
        <taxon>Agaricomycotina</taxon>
        <taxon>Agaricomycetes</taxon>
        <taxon>Russulales</taxon>
        <taxon>Bondarzewiaceae</taxon>
        <taxon>Bondarzewia</taxon>
    </lineage>
</organism>
<dbReference type="EMBL" id="SGPL01000599">
    <property type="protein sequence ID" value="THH09971.1"/>
    <property type="molecule type" value="Genomic_DNA"/>
</dbReference>
<proteinExistence type="predicted"/>
<sequence length="343" mass="37797">MTDRGPLGTECPEFAALPESEKSLVIPTDPTAARELFKNGYAVTVEAHFGPTLPAESAYRIEDHHIPVEGDEKIFVRCLIPTSTSSGGQDRTFPLLVWYHGGAWISGFALMDDYILRHICVELQIVIVNVDYRLAPEYTFPIGVNDCYAGLKWAANNNALISADLSKGFIVSGLSAGGNLAAVMALRARDDPFFKSRPLTGQILHCPVTIHADAYKNSLKSVEEFWEGPVLFGKSFRSYYELTKVVPTDTDFSPLLATTHAGLPPLCMQVAGMDPLRDEGILYEKTLKAAGVKTKLHIYPGVPHAFEWIFPTLSASKQFEKDFRDGIRWILEMSASPNASSQL</sequence>
<dbReference type="Proteomes" id="UP000310158">
    <property type="component" value="Unassembled WGS sequence"/>
</dbReference>
<dbReference type="Pfam" id="PF07859">
    <property type="entry name" value="Abhydrolase_3"/>
    <property type="match status" value="1"/>
</dbReference>
<evidence type="ECO:0000313" key="3">
    <source>
        <dbReference type="EMBL" id="THH09971.1"/>
    </source>
</evidence>